<dbReference type="Proteomes" id="UP000051160">
    <property type="component" value="Unassembled WGS sequence"/>
</dbReference>
<keyword evidence="2" id="KW-1185">Reference proteome</keyword>
<organism evidence="1 2">
    <name type="scientific">Secundilactobacillus odoratitofui DSM 19909 = JCM 15043</name>
    <dbReference type="NCBI Taxonomy" id="1423776"/>
    <lineage>
        <taxon>Bacteria</taxon>
        <taxon>Bacillati</taxon>
        <taxon>Bacillota</taxon>
        <taxon>Bacilli</taxon>
        <taxon>Lactobacillales</taxon>
        <taxon>Lactobacillaceae</taxon>
        <taxon>Secundilactobacillus</taxon>
    </lineage>
</organism>
<gene>
    <name evidence="1" type="ORF">FD04_GL001910</name>
</gene>
<dbReference type="RefSeq" id="WP_054700791.1">
    <property type="nucleotide sequence ID" value="NZ_AZEE01000030.1"/>
</dbReference>
<dbReference type="EMBL" id="AZEE01000030">
    <property type="protein sequence ID" value="KRK97050.1"/>
    <property type="molecule type" value="Genomic_DNA"/>
</dbReference>
<evidence type="ECO:0000313" key="2">
    <source>
        <dbReference type="Proteomes" id="UP000051160"/>
    </source>
</evidence>
<dbReference type="AlphaFoldDB" id="A0A0R1LX91"/>
<dbReference type="STRING" id="1423776.FD04_GL001910"/>
<protein>
    <submittedName>
        <fullName evidence="1">Uncharacterized protein</fullName>
    </submittedName>
</protein>
<reference evidence="1 2" key="1">
    <citation type="journal article" date="2015" name="Genome Announc.">
        <title>Expanding the biotechnology potential of lactobacilli through comparative genomics of 213 strains and associated genera.</title>
        <authorList>
            <person name="Sun Z."/>
            <person name="Harris H.M."/>
            <person name="McCann A."/>
            <person name="Guo C."/>
            <person name="Argimon S."/>
            <person name="Zhang W."/>
            <person name="Yang X."/>
            <person name="Jeffery I.B."/>
            <person name="Cooney J.C."/>
            <person name="Kagawa T.F."/>
            <person name="Liu W."/>
            <person name="Song Y."/>
            <person name="Salvetti E."/>
            <person name="Wrobel A."/>
            <person name="Rasinkangas P."/>
            <person name="Parkhill J."/>
            <person name="Rea M.C."/>
            <person name="O'Sullivan O."/>
            <person name="Ritari J."/>
            <person name="Douillard F.P."/>
            <person name="Paul Ross R."/>
            <person name="Yang R."/>
            <person name="Briner A.E."/>
            <person name="Felis G.E."/>
            <person name="de Vos W.M."/>
            <person name="Barrangou R."/>
            <person name="Klaenhammer T.R."/>
            <person name="Caufield P.W."/>
            <person name="Cui Y."/>
            <person name="Zhang H."/>
            <person name="O'Toole P.W."/>
        </authorList>
    </citation>
    <scope>NUCLEOTIDE SEQUENCE [LARGE SCALE GENOMIC DNA]</scope>
    <source>
        <strain evidence="1 2">DSM 19909</strain>
    </source>
</reference>
<sequence length="325" mass="36812">MIDTVYLGIYGRSKIDSVLNCCFSQQLCTEIDKSLYYGQKDNEDFYQATDQLGIFDQNSLITEDPYKECLSEESPEWKALLQITEGIERNIPSNGLVDESYRFVALKSNTADGYLLHLIPIYRGAKMINKTLGWKIKDLLTGQMGTAHVPLTVDFDKASSLNLDYCVVTTFRITLDDSQKLLSATEYVWNVTGHEYLFKLHEANRQIAKKIIGEFAAHSDGFLVSSDKYQVSLPDTEELFAVVKDDLRTINRLAKYRGGADDFDISKVKAANEKLNSVDRVLINDEKKTITVNKECIGTFTALIHNLLLERLISGDVEIPFKNHH</sequence>
<comment type="caution">
    <text evidence="1">The sequence shown here is derived from an EMBL/GenBank/DDBJ whole genome shotgun (WGS) entry which is preliminary data.</text>
</comment>
<accession>A0A0R1LX91</accession>
<dbReference type="OrthoDB" id="2960466at2"/>
<dbReference type="PATRIC" id="fig|1423776.4.peg.1935"/>
<name>A0A0R1LX91_9LACO</name>
<proteinExistence type="predicted"/>
<evidence type="ECO:0000313" key="1">
    <source>
        <dbReference type="EMBL" id="KRK97050.1"/>
    </source>
</evidence>